<reference evidence="3" key="1">
    <citation type="submission" date="2014-01" db="EMBL/GenBank/DDBJ databases">
        <title>The Genome Sequence of Anopheles farauti FAR1 (V2).</title>
        <authorList>
            <consortium name="The Broad Institute Genomics Platform"/>
            <person name="Neafsey D.E."/>
            <person name="Besansky N."/>
            <person name="Howell P."/>
            <person name="Walton C."/>
            <person name="Young S.K."/>
            <person name="Zeng Q."/>
            <person name="Gargeya S."/>
            <person name="Fitzgerald M."/>
            <person name="Haas B."/>
            <person name="Abouelleil A."/>
            <person name="Allen A.W."/>
            <person name="Alvarado L."/>
            <person name="Arachchi H.M."/>
            <person name="Berlin A.M."/>
            <person name="Chapman S.B."/>
            <person name="Gainer-Dewar J."/>
            <person name="Goldberg J."/>
            <person name="Griggs A."/>
            <person name="Gujja S."/>
            <person name="Hansen M."/>
            <person name="Howarth C."/>
            <person name="Imamovic A."/>
            <person name="Ireland A."/>
            <person name="Larimer J."/>
            <person name="McCowan C."/>
            <person name="Murphy C."/>
            <person name="Pearson M."/>
            <person name="Poon T.W."/>
            <person name="Priest M."/>
            <person name="Roberts A."/>
            <person name="Saif S."/>
            <person name="Shea T."/>
            <person name="Sisk P."/>
            <person name="Sykes S."/>
            <person name="Wortman J."/>
            <person name="Nusbaum C."/>
            <person name="Birren B."/>
        </authorList>
    </citation>
    <scope>NUCLEOTIDE SEQUENCE [LARGE SCALE GENOMIC DNA]</scope>
    <source>
        <strain evidence="3">FAR1</strain>
    </source>
</reference>
<organism evidence="2 3">
    <name type="scientific">Anopheles farauti</name>
    <dbReference type="NCBI Taxonomy" id="69004"/>
    <lineage>
        <taxon>Eukaryota</taxon>
        <taxon>Metazoa</taxon>
        <taxon>Ecdysozoa</taxon>
        <taxon>Arthropoda</taxon>
        <taxon>Hexapoda</taxon>
        <taxon>Insecta</taxon>
        <taxon>Pterygota</taxon>
        <taxon>Neoptera</taxon>
        <taxon>Endopterygota</taxon>
        <taxon>Diptera</taxon>
        <taxon>Nematocera</taxon>
        <taxon>Culicoidea</taxon>
        <taxon>Culicidae</taxon>
        <taxon>Anophelinae</taxon>
        <taxon>Anopheles</taxon>
    </lineage>
</organism>
<protein>
    <recommendedName>
        <fullName evidence="1">Peptidase M16C associated domain-containing protein</fullName>
    </recommendedName>
</protein>
<evidence type="ECO:0000313" key="2">
    <source>
        <dbReference type="EnsemblMetazoa" id="AFAF005636-PA"/>
    </source>
</evidence>
<dbReference type="InterPro" id="IPR007863">
    <property type="entry name" value="Peptidase_M16_C"/>
</dbReference>
<dbReference type="Gene3D" id="3.30.830.10">
    <property type="entry name" value="Metalloenzyme, LuxS/M16 peptidase-like"/>
    <property type="match status" value="4"/>
</dbReference>
<dbReference type="Pfam" id="PF05193">
    <property type="entry name" value="Peptidase_M16_C"/>
    <property type="match status" value="1"/>
</dbReference>
<dbReference type="PANTHER" id="PTHR43016">
    <property type="entry name" value="PRESEQUENCE PROTEASE"/>
    <property type="match status" value="1"/>
</dbReference>
<feature type="domain" description="Peptidase M16C associated" evidence="1">
    <location>
        <begin position="451"/>
        <end position="712"/>
    </location>
</feature>
<dbReference type="FunFam" id="3.30.830.10:FF:000015">
    <property type="entry name" value="Putative zinc metalloprotease"/>
    <property type="match status" value="1"/>
</dbReference>
<dbReference type="AlphaFoldDB" id="A0A182Q9C8"/>
<dbReference type="Pfam" id="PF00675">
    <property type="entry name" value="Peptidase_M16"/>
    <property type="match status" value="1"/>
</dbReference>
<dbReference type="FunFam" id="3.30.830.10:FF:000036">
    <property type="entry name" value="Putative zinc metalloprotease"/>
    <property type="match status" value="1"/>
</dbReference>
<dbReference type="GO" id="GO:0046872">
    <property type="term" value="F:metal ion binding"/>
    <property type="evidence" value="ECO:0007669"/>
    <property type="project" value="InterPro"/>
</dbReference>
<dbReference type="EnsemblMetazoa" id="AFAF005636-RA">
    <property type="protein sequence ID" value="AFAF005636-PA"/>
    <property type="gene ID" value="AFAF005636"/>
</dbReference>
<dbReference type="Proteomes" id="UP000075886">
    <property type="component" value="Unassembled WGS sequence"/>
</dbReference>
<keyword evidence="3" id="KW-1185">Reference proteome</keyword>
<dbReference type="InterPro" id="IPR013578">
    <property type="entry name" value="Peptidase_M16C_assoc"/>
</dbReference>
<evidence type="ECO:0000259" key="1">
    <source>
        <dbReference type="SMART" id="SM01264"/>
    </source>
</evidence>
<dbReference type="PANTHER" id="PTHR43016:SF16">
    <property type="entry name" value="METALLOPROTEASE, PUTATIVE (AFU_ORTHOLOGUE AFUA_4G07610)-RELATED"/>
    <property type="match status" value="1"/>
</dbReference>
<dbReference type="GO" id="GO:0006508">
    <property type="term" value="P:proteolysis"/>
    <property type="evidence" value="ECO:0007669"/>
    <property type="project" value="InterPro"/>
</dbReference>
<dbReference type="InterPro" id="IPR011765">
    <property type="entry name" value="Pept_M16_N"/>
</dbReference>
<proteinExistence type="predicted"/>
<dbReference type="InterPro" id="IPR011249">
    <property type="entry name" value="Metalloenz_LuxS/M16"/>
</dbReference>
<name>A0A182Q9C8_9DIPT</name>
<dbReference type="SUPFAM" id="SSF63411">
    <property type="entry name" value="LuxS/MPP-like metallohydrolase"/>
    <property type="match status" value="4"/>
</dbReference>
<evidence type="ECO:0000313" key="3">
    <source>
        <dbReference type="Proteomes" id="UP000075886"/>
    </source>
</evidence>
<dbReference type="VEuPathDB" id="VectorBase:AFAF005636"/>
<sequence length="1014" mass="113479">MAFEHIITVKANEVIPVHKYRSKRTGLTVIVGEVEGPVVNGYFTLATEAHDDDGLPHTLEHLIFLGSEKYPYKGILDLVANRCLASGTNAWTDKDHTCYTMTTAGSEGFLSLLPVYLDHILYPTLTDSGFVTEVHHITGQGEDGGVVYCEMQGRENTGESRVNLEMLRAIYPNCGYSAETGGIMSNLRTSTTNEKVRAYHAAFYRPDNLYVIITGQIKPEDIFKVLEPVEEKIVSKGALPPFERPWQTPVEELNVSKNIKIEYPADEEDCGLLNVAWRGPKATTEYDTLTACSVLLRYLTDTSASPVQREFIEIEDPYASRVGYGIVENSVSLLYLSFENVPLGKEDHVFPKLTQVLTSIATGNEKLDMQRMRNVIERYRLEALSSLESNPHDDIAFHIIGDVLYGSDDSDFENRLNVNRCLEMLKDKEAAFWLDLLNQFIVKNKHVVVRAVPSIKKHERVASAEQVRLGNQREELGEAGLKDKEKILNEAMASNEIPPPDEMITAIPVPSTEGIKFYPVEVYSSTTDRNPPGLKMNDLPVYAEAYDLHTNFCYLKITMNTEPLSPELRSYLVLLLELLTESPIRRGDKLIPYEEVVSSLESNTVETSTDLGFGALSRFSVGAYSATATLQMQVVREKYATGIELITELLHKTEFTPERIKVCATKLINEVAQAKREGNSIAKDILKAIRYREQSNVRTSSLLKQYKFLNTLLGLIEKPESAQLVVENLNKTRAIITMPENLGIHVAADWNAMKALGIDLVAPWKGLVQTNQPSASIKRFTSLQDWQHMVSNNDMIKPYTGVIVGMGSVESAFLFRTCQAISDFNDPDLVPLLLFLQYLTQLEGPLWKQIRGQGFAYGYNIVPRPNEGLLYFTLYRASNVVAAYKEAVAIMEKQVNEDAEWDATLLESARSSLIFEIIAREKSIEQVVSSSVIASFKGVPVGYNQSLVRQVGKVTKEDLLRVGKRYVKNLFSTTDTCTAIVCHPDKATDIASAFKDLGYPMKVETNLEESILSQ</sequence>
<dbReference type="Pfam" id="PF08367">
    <property type="entry name" value="M16C_assoc"/>
    <property type="match status" value="1"/>
</dbReference>
<dbReference type="SMART" id="SM01264">
    <property type="entry name" value="M16C_associated"/>
    <property type="match status" value="1"/>
</dbReference>
<reference evidence="2" key="2">
    <citation type="submission" date="2020-05" db="UniProtKB">
        <authorList>
            <consortium name="EnsemblMetazoa"/>
        </authorList>
    </citation>
    <scope>IDENTIFICATION</scope>
    <source>
        <strain evidence="2">FAR1</strain>
    </source>
</reference>
<dbReference type="EMBL" id="AXCN02001904">
    <property type="status" value="NOT_ANNOTATED_CDS"/>
    <property type="molecule type" value="Genomic_DNA"/>
</dbReference>
<dbReference type="STRING" id="69004.A0A182Q9C8"/>
<dbReference type="FunFam" id="3.30.830.10:FF:000031">
    <property type="entry name" value="Putative zinc metalloprotease"/>
    <property type="match status" value="1"/>
</dbReference>
<accession>A0A182Q9C8</accession>